<dbReference type="SUPFAM" id="SSF55874">
    <property type="entry name" value="ATPase domain of HSP90 chaperone/DNA topoisomerase II/histidine kinase"/>
    <property type="match status" value="1"/>
</dbReference>
<feature type="transmembrane region" description="Helical" evidence="9">
    <location>
        <begin position="146"/>
        <end position="168"/>
    </location>
</feature>
<evidence type="ECO:0000313" key="11">
    <source>
        <dbReference type="EMBL" id="MBB3899262.1"/>
    </source>
</evidence>
<feature type="transmembrane region" description="Helical" evidence="9">
    <location>
        <begin position="74"/>
        <end position="94"/>
    </location>
</feature>
<dbReference type="InterPro" id="IPR005467">
    <property type="entry name" value="His_kinase_dom"/>
</dbReference>
<evidence type="ECO:0000256" key="4">
    <source>
        <dbReference type="ARBA" id="ARBA00022679"/>
    </source>
</evidence>
<keyword evidence="7" id="KW-0067">ATP-binding</keyword>
<keyword evidence="4" id="KW-0808">Transferase</keyword>
<proteinExistence type="predicted"/>
<keyword evidence="9" id="KW-0812">Transmembrane</keyword>
<keyword evidence="8" id="KW-0902">Two-component regulatory system</keyword>
<keyword evidence="9" id="KW-0472">Membrane</keyword>
<feature type="transmembrane region" description="Helical" evidence="9">
    <location>
        <begin position="217"/>
        <end position="240"/>
    </location>
</feature>
<protein>
    <recommendedName>
        <fullName evidence="2">histidine kinase</fullName>
        <ecNumber evidence="2">2.7.13.3</ecNumber>
    </recommendedName>
</protein>
<evidence type="ECO:0000256" key="1">
    <source>
        <dbReference type="ARBA" id="ARBA00000085"/>
    </source>
</evidence>
<name>A0A840AEC8_9PROT</name>
<evidence type="ECO:0000256" key="2">
    <source>
        <dbReference type="ARBA" id="ARBA00012438"/>
    </source>
</evidence>
<dbReference type="Pfam" id="PF17158">
    <property type="entry name" value="MASE4"/>
    <property type="match status" value="1"/>
</dbReference>
<feature type="transmembrane region" description="Helical" evidence="9">
    <location>
        <begin position="14"/>
        <end position="34"/>
    </location>
</feature>
<organism evidence="11 12">
    <name type="scientific">Roseococcus suduntuyensis</name>
    <dbReference type="NCBI Taxonomy" id="455361"/>
    <lineage>
        <taxon>Bacteria</taxon>
        <taxon>Pseudomonadati</taxon>
        <taxon>Pseudomonadota</taxon>
        <taxon>Alphaproteobacteria</taxon>
        <taxon>Acetobacterales</taxon>
        <taxon>Roseomonadaceae</taxon>
        <taxon>Roseococcus</taxon>
    </lineage>
</organism>
<dbReference type="PANTHER" id="PTHR43065:SF10">
    <property type="entry name" value="PEROXIDE STRESS-ACTIVATED HISTIDINE KINASE MAK3"/>
    <property type="match status" value="1"/>
</dbReference>
<keyword evidence="3" id="KW-0597">Phosphoprotein</keyword>
<dbReference type="SMART" id="SM00387">
    <property type="entry name" value="HATPase_c"/>
    <property type="match status" value="1"/>
</dbReference>
<dbReference type="EC" id="2.7.13.3" evidence="2"/>
<dbReference type="InterPro" id="IPR036097">
    <property type="entry name" value="HisK_dim/P_sf"/>
</dbReference>
<feature type="transmembrane region" description="Helical" evidence="9">
    <location>
        <begin position="188"/>
        <end position="210"/>
    </location>
</feature>
<dbReference type="Pfam" id="PF00512">
    <property type="entry name" value="HisKA"/>
    <property type="match status" value="1"/>
</dbReference>
<dbReference type="InterPro" id="IPR003594">
    <property type="entry name" value="HATPase_dom"/>
</dbReference>
<dbReference type="PROSITE" id="PS50109">
    <property type="entry name" value="HIS_KIN"/>
    <property type="match status" value="1"/>
</dbReference>
<dbReference type="EMBL" id="JACIDJ010000004">
    <property type="protein sequence ID" value="MBB3899262.1"/>
    <property type="molecule type" value="Genomic_DNA"/>
</dbReference>
<dbReference type="Gene3D" id="1.10.287.130">
    <property type="match status" value="1"/>
</dbReference>
<accession>A0A840AEC8</accession>
<evidence type="ECO:0000256" key="7">
    <source>
        <dbReference type="ARBA" id="ARBA00022840"/>
    </source>
</evidence>
<feature type="domain" description="Histidine kinase" evidence="10">
    <location>
        <begin position="299"/>
        <end position="515"/>
    </location>
</feature>
<evidence type="ECO:0000256" key="8">
    <source>
        <dbReference type="ARBA" id="ARBA00023012"/>
    </source>
</evidence>
<comment type="caution">
    <text evidence="11">The sequence shown here is derived from an EMBL/GenBank/DDBJ whole genome shotgun (WGS) entry which is preliminary data.</text>
</comment>
<feature type="transmembrane region" description="Helical" evidence="9">
    <location>
        <begin position="114"/>
        <end position="134"/>
    </location>
</feature>
<evidence type="ECO:0000256" key="5">
    <source>
        <dbReference type="ARBA" id="ARBA00022741"/>
    </source>
</evidence>
<dbReference type="PANTHER" id="PTHR43065">
    <property type="entry name" value="SENSOR HISTIDINE KINASE"/>
    <property type="match status" value="1"/>
</dbReference>
<reference evidence="11 12" key="1">
    <citation type="submission" date="2020-08" db="EMBL/GenBank/DDBJ databases">
        <title>Genomic Encyclopedia of Type Strains, Phase IV (KMG-IV): sequencing the most valuable type-strain genomes for metagenomic binning, comparative biology and taxonomic classification.</title>
        <authorList>
            <person name="Goeker M."/>
        </authorList>
    </citation>
    <scope>NUCLEOTIDE SEQUENCE [LARGE SCALE GENOMIC DNA]</scope>
    <source>
        <strain evidence="11 12">DSM 19979</strain>
    </source>
</reference>
<feature type="transmembrane region" description="Helical" evidence="9">
    <location>
        <begin position="252"/>
        <end position="276"/>
    </location>
</feature>
<evidence type="ECO:0000259" key="10">
    <source>
        <dbReference type="PROSITE" id="PS50109"/>
    </source>
</evidence>
<dbReference type="SMART" id="SM00388">
    <property type="entry name" value="HisKA"/>
    <property type="match status" value="1"/>
</dbReference>
<evidence type="ECO:0000313" key="12">
    <source>
        <dbReference type="Proteomes" id="UP000553193"/>
    </source>
</evidence>
<keyword evidence="12" id="KW-1185">Reference proteome</keyword>
<dbReference type="InterPro" id="IPR003661">
    <property type="entry name" value="HisK_dim/P_dom"/>
</dbReference>
<evidence type="ECO:0000256" key="9">
    <source>
        <dbReference type="SAM" id="Phobius"/>
    </source>
</evidence>
<keyword evidence="5" id="KW-0547">Nucleotide-binding</keyword>
<dbReference type="GO" id="GO:0005524">
    <property type="term" value="F:ATP binding"/>
    <property type="evidence" value="ECO:0007669"/>
    <property type="project" value="UniProtKB-KW"/>
</dbReference>
<dbReference type="GO" id="GO:0000155">
    <property type="term" value="F:phosphorelay sensor kinase activity"/>
    <property type="evidence" value="ECO:0007669"/>
    <property type="project" value="InterPro"/>
</dbReference>
<dbReference type="PRINTS" id="PR00344">
    <property type="entry name" value="BCTRLSENSOR"/>
</dbReference>
<dbReference type="Pfam" id="PF02518">
    <property type="entry name" value="HATPase_c"/>
    <property type="match status" value="1"/>
</dbReference>
<dbReference type="CDD" id="cd00082">
    <property type="entry name" value="HisKA"/>
    <property type="match status" value="1"/>
</dbReference>
<dbReference type="RefSeq" id="WP_207018237.1">
    <property type="nucleotide sequence ID" value="NZ_JACIDJ010000004.1"/>
</dbReference>
<keyword evidence="6 11" id="KW-0418">Kinase</keyword>
<comment type="catalytic activity">
    <reaction evidence="1">
        <text>ATP + protein L-histidine = ADP + protein N-phospho-L-histidine.</text>
        <dbReference type="EC" id="2.7.13.3"/>
    </reaction>
</comment>
<feature type="transmembrane region" description="Helical" evidence="9">
    <location>
        <begin position="46"/>
        <end position="67"/>
    </location>
</feature>
<dbReference type="InterPro" id="IPR036890">
    <property type="entry name" value="HATPase_C_sf"/>
</dbReference>
<gene>
    <name evidence="11" type="ORF">GGQ83_002710</name>
</gene>
<dbReference type="SUPFAM" id="SSF47384">
    <property type="entry name" value="Homodimeric domain of signal transducing histidine kinase"/>
    <property type="match status" value="1"/>
</dbReference>
<evidence type="ECO:0000256" key="3">
    <source>
        <dbReference type="ARBA" id="ARBA00022553"/>
    </source>
</evidence>
<keyword evidence="9" id="KW-1133">Transmembrane helix</keyword>
<dbReference type="AlphaFoldDB" id="A0A840AEC8"/>
<dbReference type="Proteomes" id="UP000553193">
    <property type="component" value="Unassembled WGS sequence"/>
</dbReference>
<sequence length="526" mass="56335">MLVSNSPPNRDQKFFALGVIAVLLGAMLLVAPFARNRLEGSEPMVLAYTAAVFTTEMITAALLLSLFAVQRSPAILVLAIAYLYSGFMAVPWALSFPTVLASLGLAEAGQQTTASIAAMRRIGCPLFLLAYAMLRGAREVPAGRLVPALIVGSIAAVAAVVAGVTWIILGNHDLLPRFVDDSRRITHVWMYVPVVALVLYAVLIVLLGLLGRSVLDLCLLVVICALTIDLFLLSFVSAGLQFSVGWWAGRLYSLTAASVILILLLAEAASLSARLARSAAAERRANEDRLVTLQAFSAAVAHEINQPLASMVTNADAGLRWLAREQPDVHEASAALTRIARDGHRAGKVVEGIRTTFSRRGEDHAQLNINQLIRDVLDCYRDECRAAHVVMQTDLDADLPWVPGNRVQIEQVIANLVTNAIDAMRSVTSGERVLLVRSTAMSAGEVIVSVADSGIGLPPEHADRLFQPFFTTKPNGLGVGLTVSRLILDAHGGRLWASENAPRGAVFHFALPCDGSPAALAKEPVR</sequence>
<dbReference type="Gene3D" id="3.30.565.10">
    <property type="entry name" value="Histidine kinase-like ATPase, C-terminal domain"/>
    <property type="match status" value="1"/>
</dbReference>
<dbReference type="InterPro" id="IPR033424">
    <property type="entry name" value="MASE4"/>
</dbReference>
<dbReference type="InterPro" id="IPR004358">
    <property type="entry name" value="Sig_transdc_His_kin-like_C"/>
</dbReference>
<evidence type="ECO:0000256" key="6">
    <source>
        <dbReference type="ARBA" id="ARBA00022777"/>
    </source>
</evidence>